<feature type="region of interest" description="Disordered" evidence="1">
    <location>
        <begin position="333"/>
        <end position="370"/>
    </location>
</feature>
<evidence type="ECO:0000256" key="2">
    <source>
        <dbReference type="SAM" id="Phobius"/>
    </source>
</evidence>
<organism evidence="4 5">
    <name type="scientific">Robbsia betulipollinis</name>
    <dbReference type="NCBI Taxonomy" id="2981849"/>
    <lineage>
        <taxon>Bacteria</taxon>
        <taxon>Pseudomonadati</taxon>
        <taxon>Pseudomonadota</taxon>
        <taxon>Betaproteobacteria</taxon>
        <taxon>Burkholderiales</taxon>
        <taxon>Burkholderiaceae</taxon>
        <taxon>Robbsia</taxon>
    </lineage>
</organism>
<dbReference type="Pfam" id="PF14331">
    <property type="entry name" value="IcmF-related_N"/>
    <property type="match status" value="1"/>
</dbReference>
<feature type="transmembrane region" description="Helical" evidence="2">
    <location>
        <begin position="6"/>
        <end position="29"/>
    </location>
</feature>
<dbReference type="RefSeq" id="WP_267848272.1">
    <property type="nucleotide sequence ID" value="NZ_JAPMXC010000003.1"/>
</dbReference>
<proteinExistence type="predicted"/>
<evidence type="ECO:0000256" key="1">
    <source>
        <dbReference type="SAM" id="MobiDB-lite"/>
    </source>
</evidence>
<reference evidence="4" key="1">
    <citation type="submission" date="2022-11" db="EMBL/GenBank/DDBJ databases">
        <title>Robbsia betulipollinis sp. nov., isolated from pollen of birch (Betula pendula).</title>
        <authorList>
            <person name="Shi H."/>
            <person name="Ambika Manirajan B."/>
            <person name="Ratering S."/>
            <person name="Geissler-Plaum R."/>
            <person name="Schnell S."/>
        </authorList>
    </citation>
    <scope>NUCLEOTIDE SEQUENCE</scope>
    <source>
        <strain evidence="4">Bb-Pol-6</strain>
    </source>
</reference>
<name>A0ABT3ZPB3_9BURK</name>
<feature type="compositionally biased region" description="Basic and acidic residues" evidence="1">
    <location>
        <begin position="1148"/>
        <end position="1184"/>
    </location>
</feature>
<comment type="caution">
    <text evidence="4">The sequence shown here is derived from an EMBL/GenBank/DDBJ whole genome shotgun (WGS) entry which is preliminary data.</text>
</comment>
<keyword evidence="2" id="KW-1133">Transmembrane helix</keyword>
<dbReference type="PANTHER" id="PTHR36153:SF1">
    <property type="entry name" value="TYPE VI SECRETION SYSTEM COMPONENT TSSM1"/>
    <property type="match status" value="1"/>
</dbReference>
<keyword evidence="2" id="KW-0472">Membrane</keyword>
<dbReference type="EMBL" id="JAPMXC010000003">
    <property type="protein sequence ID" value="MCY0388388.1"/>
    <property type="molecule type" value="Genomic_DNA"/>
</dbReference>
<sequence length="1417" mass="154136">MNENLLLLLSVVLALVLVAALAVTLYFAARGARDARRPPSPLARWRHDSLRQSFRRATRLIEANIASRGERYRVPWVLVLNESARDRSLPLPAAGIAAVLSESTAAPSAVQGVDWQFFGSGVVIDLRAAFLGLSDGTVDAEKPWEEFLGLCHRYRPQRPFDALVITLPAPLLLDPSAESRLELTQRAARAHRRLWLAQNRFAMRFATYVVVTDCERVAGFQAFSRNVPEDMRGGMLGWSSPFDPSINYQSEWVGAALAAILQTVSDTNAERFALGTGGEDAAALLTLPARLDAMREQMQFFVDELMRPSGYHEPFLLRGIYLTGDNAESFHLPLSDEGPGLDSRSGFPAADRTAHRDREPDEDIPAVPGDGEPAFFDIPVRAAASDEELLGSAPTPRPVFLRDLFERKIFLEYGLTQPSRTQRLRRPLVRSTVRGATVVLLGGWAVALVFATRQNAERSREWAQALTQLAHDELTQRTAAKQGRRMDPAWHRAKLVDLLRMNATLGPSWVTTVSMPGSWEVFDRLESRLRERLQRVFESIAAPALHRELMARVARLTGGDTEPGTGDILPGGECKSPMPPREATGANAGLAIAAQPEMLALQAYVAELDQLEQAFSALRRLQDRVSATVDDLHFLIGYAFDVDLHNDLSESLAFFHGRANGADLVAGVDTPAVRQSLRCAFNRGEKHLAERLFKNNPLYEAERRLAGGLQALRMGDAASVTDVYRTIFDAIETERHLVSTNAGAWMLPDGPGFGPAYERLLARVARNPLLGQAAADRLRNDMDFALQAARSAFFEHFAGQGGAMAWDEKADTFVLSTARTALRDLLAQLLDPTLLAPRKVRTVPAPARGEVLVWNAGQLDHALALRDIRKRFLDGALAQIPPGAGDALETGVDAQFSALIEDRTMAAAGMGVPAANADPAAFLAAGARLNQIAAALDEWNGREQASALRRRVSADAIEHLRAVDAALARSDLYGVADTPTPSARGGEPLLTRALGIRDPAAVNVYVQRQAARVQALGQRAAVFLPFVSPEDADMPVVRRWAAIDADLTRYKLSSPNSTLFALEQFVVSLGPAQAGERCIEKLAASPPAVGDDYFAGIHRRLHRQLAASCKALHGVAAKQAWQSFAAMFDRDLAGQSPFARPNAAPRGPTDRGPTDRGPTDRGPTDRGPTDRGPTDRGPTDRGPTDYRVVGEALRQFEALSRALGVRPDGSLPATGGGRDVDRFVTQFAGVARLLAPLYPDSDDVSAGYDVNVDFRVNRRAEIGGNQIIGWSLRSGSQTVESGATPRAVRWQPGMPVVLALRLAKDAPQTAAGDAGRKHYATDGRMVSFRFSDPWALLTFIAAHRVPQADAAGGQRTILLKFDFPLASPSANGAPREDAFARVFIRVSLSPAGKKSLLRWPGPFPSAAVPWKNERVVR</sequence>
<evidence type="ECO:0000259" key="3">
    <source>
        <dbReference type="Pfam" id="PF14331"/>
    </source>
</evidence>
<feature type="domain" description="Type VI secretion system component TssM1 N-terminal" evidence="3">
    <location>
        <begin position="140"/>
        <end position="434"/>
    </location>
</feature>
<evidence type="ECO:0000313" key="5">
    <source>
        <dbReference type="Proteomes" id="UP001082899"/>
    </source>
</evidence>
<dbReference type="InterPro" id="IPR025743">
    <property type="entry name" value="TssM1_N"/>
</dbReference>
<feature type="region of interest" description="Disordered" evidence="1">
    <location>
        <begin position="1135"/>
        <end position="1185"/>
    </location>
</feature>
<protein>
    <submittedName>
        <fullName evidence="4">Type VI secretion system protein</fullName>
    </submittedName>
</protein>
<keyword evidence="5" id="KW-1185">Reference proteome</keyword>
<dbReference type="InterPro" id="IPR053156">
    <property type="entry name" value="T6SS_TssM-like"/>
</dbReference>
<accession>A0ABT3ZPB3</accession>
<dbReference type="PANTHER" id="PTHR36153">
    <property type="entry name" value="INNER MEMBRANE PROTEIN-RELATED"/>
    <property type="match status" value="1"/>
</dbReference>
<dbReference type="Proteomes" id="UP001082899">
    <property type="component" value="Unassembled WGS sequence"/>
</dbReference>
<evidence type="ECO:0000313" key="4">
    <source>
        <dbReference type="EMBL" id="MCY0388388.1"/>
    </source>
</evidence>
<keyword evidence="2" id="KW-0812">Transmembrane</keyword>
<gene>
    <name evidence="4" type="ORF">OVY01_14310</name>
</gene>